<accession>V6S968</accession>
<reference evidence="2 3" key="1">
    <citation type="submission" date="2013-08" db="EMBL/GenBank/DDBJ databases">
        <title>Flavobacterium limnosediminis JC2902 genome sequencing.</title>
        <authorList>
            <person name="Lee K."/>
            <person name="Yi H."/>
            <person name="Park S."/>
            <person name="Chun J."/>
        </authorList>
    </citation>
    <scope>NUCLEOTIDE SEQUENCE [LARGE SCALE GENOMIC DNA]</scope>
    <source>
        <strain evidence="2 3">JC2902</strain>
    </source>
</reference>
<dbReference type="PATRIC" id="fig|1341181.4.peg.3190"/>
<protein>
    <submittedName>
        <fullName evidence="2">Uncharacterized protein</fullName>
    </submittedName>
</protein>
<name>V6S968_9FLAO</name>
<keyword evidence="1" id="KW-0812">Transmembrane</keyword>
<evidence type="ECO:0000313" key="2">
    <source>
        <dbReference type="EMBL" id="ESU22787.1"/>
    </source>
</evidence>
<keyword evidence="1" id="KW-1133">Transmembrane helix</keyword>
<dbReference type="Proteomes" id="UP000018004">
    <property type="component" value="Unassembled WGS sequence"/>
</dbReference>
<evidence type="ECO:0000313" key="3">
    <source>
        <dbReference type="Proteomes" id="UP000018004"/>
    </source>
</evidence>
<dbReference type="EMBL" id="AVGG01000056">
    <property type="protein sequence ID" value="ESU22787.1"/>
    <property type="molecule type" value="Genomic_DNA"/>
</dbReference>
<comment type="caution">
    <text evidence="2">The sequence shown here is derived from an EMBL/GenBank/DDBJ whole genome shotgun (WGS) entry which is preliminary data.</text>
</comment>
<keyword evidence="3" id="KW-1185">Reference proteome</keyword>
<organism evidence="2 3">
    <name type="scientific">Flavobacterium limnosediminis JC2902</name>
    <dbReference type="NCBI Taxonomy" id="1341181"/>
    <lineage>
        <taxon>Bacteria</taxon>
        <taxon>Pseudomonadati</taxon>
        <taxon>Bacteroidota</taxon>
        <taxon>Flavobacteriia</taxon>
        <taxon>Flavobacteriales</taxon>
        <taxon>Flavobacteriaceae</taxon>
        <taxon>Flavobacterium</taxon>
    </lineage>
</organism>
<keyword evidence="1" id="KW-0472">Membrane</keyword>
<dbReference type="AlphaFoldDB" id="V6S968"/>
<gene>
    <name evidence="2" type="ORF">FLJC2902T_32550</name>
</gene>
<feature type="transmembrane region" description="Helical" evidence="1">
    <location>
        <begin position="6"/>
        <end position="29"/>
    </location>
</feature>
<evidence type="ECO:0000256" key="1">
    <source>
        <dbReference type="SAM" id="Phobius"/>
    </source>
</evidence>
<proteinExistence type="predicted"/>
<sequence length="194" mass="23149">MRNKIIYAILFISFIITFFILFLTTDFYIPERKPLECKKALGNEIVKQVNIREMGNDTIFLGKRRYNIIESEYTGKPSVFNEFKTKISRLKLAINEPYVIDFRQTYDNMFNFENRTIIVGDITSDFGVDNPINFTSEIINFEIKPEDNKRKIYEIKYENIEEDEITISLYDEIRKEEKYNFTFELNGENCKLKS</sequence>